<gene>
    <name evidence="2" type="ORF">Sste5346_009727</name>
</gene>
<feature type="region of interest" description="Disordered" evidence="1">
    <location>
        <begin position="305"/>
        <end position="327"/>
    </location>
</feature>
<name>A0ABR3YIN3_9PEZI</name>
<keyword evidence="3" id="KW-1185">Reference proteome</keyword>
<feature type="compositionally biased region" description="Low complexity" evidence="1">
    <location>
        <begin position="56"/>
        <end position="65"/>
    </location>
</feature>
<organism evidence="2 3">
    <name type="scientific">Sporothrix stenoceras</name>
    <dbReference type="NCBI Taxonomy" id="5173"/>
    <lineage>
        <taxon>Eukaryota</taxon>
        <taxon>Fungi</taxon>
        <taxon>Dikarya</taxon>
        <taxon>Ascomycota</taxon>
        <taxon>Pezizomycotina</taxon>
        <taxon>Sordariomycetes</taxon>
        <taxon>Sordariomycetidae</taxon>
        <taxon>Ophiostomatales</taxon>
        <taxon>Ophiostomataceae</taxon>
        <taxon>Sporothrix</taxon>
    </lineage>
</organism>
<accession>A0ABR3YIN3</accession>
<feature type="compositionally biased region" description="Polar residues" evidence="1">
    <location>
        <begin position="24"/>
        <end position="40"/>
    </location>
</feature>
<feature type="region of interest" description="Disordered" evidence="1">
    <location>
        <begin position="421"/>
        <end position="478"/>
    </location>
</feature>
<dbReference type="Proteomes" id="UP001583186">
    <property type="component" value="Unassembled WGS sequence"/>
</dbReference>
<dbReference type="EMBL" id="JAWCUI010000098">
    <property type="protein sequence ID" value="KAL1888189.1"/>
    <property type="molecule type" value="Genomic_DNA"/>
</dbReference>
<protein>
    <submittedName>
        <fullName evidence="2">Uncharacterized protein</fullName>
    </submittedName>
</protein>
<sequence length="478" mass="51753">MIDMGIMDLDTKQTDGSVHDNKSTGDNQTATPVTPVTPKSSILPDVSLMTPPKSSPPKQSSQNQNQRRRSIVTSPCVSNPFSLFSSPFSPLASLSTLRSLEHIQAENQYLSNELHRLDVRIRSLLGALGAVQAQLQRQENATQAGQDPLPFTTAEARKLRKSAGFIQSKIASTERQEKLIVVRIGEVMAEMQGRQWLAQLQQQRYQRRVSAAGGGSGPVSPAFGVAVVPIPIGDGYFPLQVPQTPYLAPCDVWTPDQLHFTQQFILPFSQQQHVQQHEQHPTTTTNLVLPQSFVVSPVTPGLHATMPASPVSPPASVSGGGSSHNRNNSCMSPMSPLAPIFEPGPSSSFFPFEGEHGDSTATPVACRSSSSAAHAALDHVGMHYAYENAVAIGDGEDDDDGEGLKQNYTHEGYSRVNVNVNDNGNETGDSDVSDTAFLPPEARPRRVSHSAARPTQNKQKRMSLPPVRFAWAEEGQLE</sequence>
<comment type="caution">
    <text evidence="2">The sequence shown here is derived from an EMBL/GenBank/DDBJ whole genome shotgun (WGS) entry which is preliminary data.</text>
</comment>
<feature type="region of interest" description="Disordered" evidence="1">
    <location>
        <begin position="1"/>
        <end position="71"/>
    </location>
</feature>
<evidence type="ECO:0000313" key="2">
    <source>
        <dbReference type="EMBL" id="KAL1888189.1"/>
    </source>
</evidence>
<evidence type="ECO:0000313" key="3">
    <source>
        <dbReference type="Proteomes" id="UP001583186"/>
    </source>
</evidence>
<evidence type="ECO:0000256" key="1">
    <source>
        <dbReference type="SAM" id="MobiDB-lite"/>
    </source>
</evidence>
<proteinExistence type="predicted"/>
<feature type="compositionally biased region" description="Basic and acidic residues" evidence="1">
    <location>
        <begin position="9"/>
        <end position="23"/>
    </location>
</feature>
<reference evidence="2 3" key="1">
    <citation type="journal article" date="2024" name="IMA Fungus">
        <title>IMA Genome - F19 : A genome assembly and annotation guide to empower mycologists, including annotated draft genome sequences of Ceratocystis pirilliformis, Diaporthe australafricana, Fusarium ophioides, Paecilomyces lecythidis, and Sporothrix stenoceras.</title>
        <authorList>
            <person name="Aylward J."/>
            <person name="Wilson A.M."/>
            <person name="Visagie C.M."/>
            <person name="Spraker J."/>
            <person name="Barnes I."/>
            <person name="Buitendag C."/>
            <person name="Ceriani C."/>
            <person name="Del Mar Angel L."/>
            <person name="du Plessis D."/>
            <person name="Fuchs T."/>
            <person name="Gasser K."/>
            <person name="Kramer D."/>
            <person name="Li W."/>
            <person name="Munsamy K."/>
            <person name="Piso A."/>
            <person name="Price J.L."/>
            <person name="Sonnekus B."/>
            <person name="Thomas C."/>
            <person name="van der Nest A."/>
            <person name="van Dijk A."/>
            <person name="van Heerden A."/>
            <person name="van Vuuren N."/>
            <person name="Yilmaz N."/>
            <person name="Duong T.A."/>
            <person name="van der Merwe N.A."/>
            <person name="Wingfield M.J."/>
            <person name="Wingfield B.D."/>
        </authorList>
    </citation>
    <scope>NUCLEOTIDE SEQUENCE [LARGE SCALE GENOMIC DNA]</scope>
    <source>
        <strain evidence="2 3">CMW 5346</strain>
    </source>
</reference>